<dbReference type="EMBL" id="BOOW01000008">
    <property type="protein sequence ID" value="GII91077.1"/>
    <property type="molecule type" value="Genomic_DNA"/>
</dbReference>
<dbReference type="InterPro" id="IPR058407">
    <property type="entry name" value="DUF8094"/>
</dbReference>
<dbReference type="AlphaFoldDB" id="A0A919RCT3"/>
<evidence type="ECO:0000256" key="1">
    <source>
        <dbReference type="SAM" id="MobiDB-lite"/>
    </source>
</evidence>
<comment type="caution">
    <text evidence="3">The sequence shown here is derived from an EMBL/GenBank/DDBJ whole genome shotgun (WGS) entry which is preliminary data.</text>
</comment>
<keyword evidence="4" id="KW-1185">Reference proteome</keyword>
<evidence type="ECO:0000259" key="2">
    <source>
        <dbReference type="Pfam" id="PF26366"/>
    </source>
</evidence>
<feature type="compositionally biased region" description="Low complexity" evidence="1">
    <location>
        <begin position="17"/>
        <end position="31"/>
    </location>
</feature>
<organism evidence="3 4">
    <name type="scientific">Sinosporangium siamense</name>
    <dbReference type="NCBI Taxonomy" id="1367973"/>
    <lineage>
        <taxon>Bacteria</taxon>
        <taxon>Bacillati</taxon>
        <taxon>Actinomycetota</taxon>
        <taxon>Actinomycetes</taxon>
        <taxon>Streptosporangiales</taxon>
        <taxon>Streptosporangiaceae</taxon>
        <taxon>Sinosporangium</taxon>
    </lineage>
</organism>
<name>A0A919RCT3_9ACTN</name>
<feature type="region of interest" description="Disordered" evidence="1">
    <location>
        <begin position="17"/>
        <end position="44"/>
    </location>
</feature>
<evidence type="ECO:0000313" key="4">
    <source>
        <dbReference type="Proteomes" id="UP000606172"/>
    </source>
</evidence>
<proteinExistence type="predicted"/>
<protein>
    <recommendedName>
        <fullName evidence="2">DUF8094 domain-containing protein</fullName>
    </recommendedName>
</protein>
<dbReference type="Pfam" id="PF26366">
    <property type="entry name" value="DUF8094"/>
    <property type="match status" value="1"/>
</dbReference>
<gene>
    <name evidence="3" type="ORF">Ssi02_13080</name>
</gene>
<accession>A0A919RCT3</accession>
<dbReference type="Proteomes" id="UP000606172">
    <property type="component" value="Unassembled WGS sequence"/>
</dbReference>
<feature type="domain" description="DUF8094" evidence="2">
    <location>
        <begin position="44"/>
        <end position="349"/>
    </location>
</feature>
<reference evidence="3" key="1">
    <citation type="submission" date="2021-01" db="EMBL/GenBank/DDBJ databases">
        <title>Whole genome shotgun sequence of Sinosporangium siamense NBRC 109515.</title>
        <authorList>
            <person name="Komaki H."/>
            <person name="Tamura T."/>
        </authorList>
    </citation>
    <scope>NUCLEOTIDE SEQUENCE</scope>
    <source>
        <strain evidence="3">NBRC 109515</strain>
    </source>
</reference>
<sequence>MAGLWLVFGLTACTGSGRAPVASSGASPVAATISPTSAKPDRPEPKVTFEEAESALDAYLALDTVFRASGDQRLATEITRDGQRQLTAAAYLSNDLAPPRYSWGDPTLFVPRVEQFPAWFTAVVGRHEQGREEAETSIMTFVRHSEDARWQLSFASLLYPGTALPEVAVDEEGYATPLGAEDDSVLIRPRLMAPLHATAAEEGPGGFSRGHIAAGPHTTEYFAAIVKERAKAKDNGLSYDSIFSATEHPVYALRTEDGGALVQYALTRTSTWDAQTLAGEVVPKPIPNPMLWATEPADDIDNPSERDEPTYRDTLRAVETHQYVSTVPAKDAKALATVVGFDGSLVRATKN</sequence>
<evidence type="ECO:0000313" key="3">
    <source>
        <dbReference type="EMBL" id="GII91077.1"/>
    </source>
</evidence>